<feature type="transmembrane region" description="Helical" evidence="6">
    <location>
        <begin position="68"/>
        <end position="89"/>
    </location>
</feature>
<dbReference type="AlphaFoldDB" id="A0A5C4MVG0"/>
<evidence type="ECO:0000256" key="3">
    <source>
        <dbReference type="ARBA" id="ARBA00022692"/>
    </source>
</evidence>
<feature type="transmembrane region" description="Helical" evidence="6">
    <location>
        <begin position="195"/>
        <end position="218"/>
    </location>
</feature>
<accession>A0A5C4MVG0</accession>
<feature type="transmembrane region" description="Helical" evidence="6">
    <location>
        <begin position="95"/>
        <end position="113"/>
    </location>
</feature>
<evidence type="ECO:0000256" key="6">
    <source>
        <dbReference type="SAM" id="Phobius"/>
    </source>
</evidence>
<dbReference type="OrthoDB" id="7819992at2"/>
<feature type="transmembrane region" description="Helical" evidence="6">
    <location>
        <begin position="134"/>
        <end position="156"/>
    </location>
</feature>
<comment type="caution">
    <text evidence="7">The sequence shown here is derived from an EMBL/GenBank/DDBJ whole genome shotgun (WGS) entry which is preliminary data.</text>
</comment>
<dbReference type="GO" id="GO:0030255">
    <property type="term" value="P:protein secretion by the type IV secretion system"/>
    <property type="evidence" value="ECO:0007669"/>
    <property type="project" value="InterPro"/>
</dbReference>
<evidence type="ECO:0000256" key="4">
    <source>
        <dbReference type="ARBA" id="ARBA00022989"/>
    </source>
</evidence>
<feature type="transmembrane region" description="Helical" evidence="6">
    <location>
        <begin position="238"/>
        <end position="259"/>
    </location>
</feature>
<keyword evidence="8" id="KW-1185">Reference proteome</keyword>
<protein>
    <submittedName>
        <fullName evidence="7">Type IV secretion system protein</fullName>
    </submittedName>
</protein>
<reference evidence="7 8" key="1">
    <citation type="submission" date="2019-06" db="EMBL/GenBank/DDBJ databases">
        <title>YIM 131921 draft genome.</title>
        <authorList>
            <person name="Jiang L."/>
        </authorList>
    </citation>
    <scope>NUCLEOTIDE SEQUENCE [LARGE SCALE GENOMIC DNA]</scope>
    <source>
        <strain evidence="7 8">YIM 131921</strain>
    </source>
</reference>
<organism evidence="7 8">
    <name type="scientific">Rubellimicrobium rubrum</name>
    <dbReference type="NCBI Taxonomy" id="2585369"/>
    <lineage>
        <taxon>Bacteria</taxon>
        <taxon>Pseudomonadati</taxon>
        <taxon>Pseudomonadota</taxon>
        <taxon>Alphaproteobacteria</taxon>
        <taxon>Rhodobacterales</taxon>
        <taxon>Roseobacteraceae</taxon>
        <taxon>Rubellimicrobium</taxon>
    </lineage>
</organism>
<dbReference type="RefSeq" id="WP_139076744.1">
    <property type="nucleotide sequence ID" value="NZ_VDFU01000010.1"/>
</dbReference>
<evidence type="ECO:0000256" key="1">
    <source>
        <dbReference type="ARBA" id="ARBA00004141"/>
    </source>
</evidence>
<dbReference type="Proteomes" id="UP000305887">
    <property type="component" value="Unassembled WGS sequence"/>
</dbReference>
<dbReference type="EMBL" id="VDFU01000010">
    <property type="protein sequence ID" value="TNC49575.1"/>
    <property type="molecule type" value="Genomic_DNA"/>
</dbReference>
<keyword evidence="4 6" id="KW-1133">Transmembrane helix</keyword>
<evidence type="ECO:0000256" key="5">
    <source>
        <dbReference type="ARBA" id="ARBA00023136"/>
    </source>
</evidence>
<proteinExistence type="inferred from homology"/>
<feature type="transmembrane region" description="Helical" evidence="6">
    <location>
        <begin position="162"/>
        <end position="183"/>
    </location>
</feature>
<name>A0A5C4MVG0_9RHOB</name>
<keyword evidence="3 6" id="KW-0812">Transmembrane</keyword>
<evidence type="ECO:0000313" key="8">
    <source>
        <dbReference type="Proteomes" id="UP000305887"/>
    </source>
</evidence>
<sequence length="368" mass="37873">MGPVSWMVDTIGGFLDGAAESSFAAVAGSLGGILMVASTLLIVLVFTNLALQMRPMDGSTAVGLVVRLLLISAFALNWVQFNVVASAIIDGLDDLGAGIVEAVGGSIPFGGFARAFDEVMFDFAEYLNAVTENMGWMGGAVATTFGMAMMGLLGALAGAVLIFAKIMLTLLIGIAPVMIATTLFEATKDYFHRWLSLFVGFAMYPLVIAGVMATVIGMAEEMAMTLGDPAEDATLGALMPFFAMMFLVVGMIGVIPFLVRTLSGNFVMPAISSVLGGDALNAGAGALSGGASQARYAAAGLLNTQGSQARARAGNRGVTETLAAGVGAGVRANVNHGTRMADTMARIRRLEDAGVIPSGLKPKDPKPN</sequence>
<gene>
    <name evidence="7" type="ORF">FHG66_10680</name>
</gene>
<dbReference type="Pfam" id="PF04610">
    <property type="entry name" value="TrbL"/>
    <property type="match status" value="1"/>
</dbReference>
<comment type="subcellular location">
    <subcellularLocation>
        <location evidence="1">Membrane</location>
        <topology evidence="1">Multi-pass membrane protein</topology>
    </subcellularLocation>
</comment>
<evidence type="ECO:0000313" key="7">
    <source>
        <dbReference type="EMBL" id="TNC49575.1"/>
    </source>
</evidence>
<feature type="transmembrane region" description="Helical" evidence="6">
    <location>
        <begin position="23"/>
        <end position="47"/>
    </location>
</feature>
<dbReference type="GO" id="GO:0016020">
    <property type="term" value="C:membrane"/>
    <property type="evidence" value="ECO:0007669"/>
    <property type="project" value="UniProtKB-SubCell"/>
</dbReference>
<dbReference type="InterPro" id="IPR007688">
    <property type="entry name" value="Conjugal_tfr_TrbL/VirB6"/>
</dbReference>
<evidence type="ECO:0000256" key="2">
    <source>
        <dbReference type="ARBA" id="ARBA00007802"/>
    </source>
</evidence>
<comment type="similarity">
    <text evidence="2">Belongs to the TrbL/VirB6 family.</text>
</comment>
<keyword evidence="5 6" id="KW-0472">Membrane</keyword>